<evidence type="ECO:0000313" key="2">
    <source>
        <dbReference type="Proteomes" id="UP000031883"/>
    </source>
</evidence>
<proteinExistence type="predicted"/>
<gene>
    <name evidence="1" type="ORF">CH54_3592</name>
</gene>
<accession>A0ABN4FPE6</accession>
<organism evidence="1 2">
    <name type="scientific">Yersinia rochesterensis</name>
    <dbReference type="NCBI Taxonomy" id="1604335"/>
    <lineage>
        <taxon>Bacteria</taxon>
        <taxon>Pseudomonadati</taxon>
        <taxon>Pseudomonadota</taxon>
        <taxon>Gammaproteobacteria</taxon>
        <taxon>Enterobacterales</taxon>
        <taxon>Yersiniaceae</taxon>
        <taxon>Yersinia</taxon>
    </lineage>
</organism>
<keyword evidence="2" id="KW-1185">Reference proteome</keyword>
<name>A0ABN4FPE6_9GAMM</name>
<evidence type="ECO:0000313" key="1">
    <source>
        <dbReference type="EMBL" id="AJJ37147.1"/>
    </source>
</evidence>
<sequence length="66" mass="8131">MLWDELCRLRREFSPQPPSRTSQMKSPSVILTIILINMTTILEKNRIEFCYWFFYSFCHLFLMRNH</sequence>
<dbReference type="EMBL" id="CP009997">
    <property type="protein sequence ID" value="AJJ37147.1"/>
    <property type="molecule type" value="Genomic_DNA"/>
</dbReference>
<protein>
    <submittedName>
        <fullName evidence="1">Uncharacterized protein</fullName>
    </submittedName>
</protein>
<dbReference type="Proteomes" id="UP000031883">
    <property type="component" value="Chromosome"/>
</dbReference>
<reference evidence="1 2" key="1">
    <citation type="journal article" date="2015" name="Genome Announc.">
        <title>Thirty-Two Complete Genome Assemblies of Nine Yersinia Species, Including Y. pestis, Y. pseudotuberculosis, and Y. enterocolitica.</title>
        <authorList>
            <person name="Johnson S.L."/>
            <person name="Daligault H.E."/>
            <person name="Davenport K.W."/>
            <person name="Jaissle J."/>
            <person name="Frey K.G."/>
            <person name="Ladner J.T."/>
            <person name="Broomall S.M."/>
            <person name="Bishop-Lilly K.A."/>
            <person name="Bruce D.C."/>
            <person name="Coyne S.R."/>
            <person name="Gibbons H.S."/>
            <person name="Lo C.C."/>
            <person name="Munk A.C."/>
            <person name="Rosenzweig C.N."/>
            <person name="Koroleva G.I."/>
            <person name="Palacios G.F."/>
            <person name="Redden C.L."/>
            <person name="Xu Y."/>
            <person name="Minogue T.D."/>
            <person name="Chain P.S."/>
        </authorList>
    </citation>
    <scope>NUCLEOTIDE SEQUENCE [LARGE SCALE GENOMIC DNA]</scope>
    <source>
        <strain evidence="1 2">Y231</strain>
    </source>
</reference>